<dbReference type="GO" id="GO:0016020">
    <property type="term" value="C:membrane"/>
    <property type="evidence" value="ECO:0007669"/>
    <property type="project" value="InterPro"/>
</dbReference>
<dbReference type="PROSITE" id="PS50923">
    <property type="entry name" value="SUSHI"/>
    <property type="match status" value="5"/>
</dbReference>
<proteinExistence type="predicted"/>
<dbReference type="Proteomes" id="UP000504612">
    <property type="component" value="Unplaced"/>
</dbReference>
<keyword evidence="2" id="KW-0732">Signal</keyword>
<comment type="caution">
    <text evidence="7">Lacks conserved residue(s) required for the propagation of feature annotation.</text>
</comment>
<evidence type="ECO:0000256" key="3">
    <source>
        <dbReference type="ARBA" id="ARBA00022737"/>
    </source>
</evidence>
<keyword evidence="3" id="KW-0677">Repeat</keyword>
<dbReference type="KEGG" id="nss:113430690"/>
<feature type="disulfide bond" evidence="7">
    <location>
        <begin position="95"/>
        <end position="122"/>
    </location>
</feature>
<dbReference type="GO" id="GO:0007155">
    <property type="term" value="P:cell adhesion"/>
    <property type="evidence" value="ECO:0007669"/>
    <property type="project" value="InterPro"/>
</dbReference>
<gene>
    <name evidence="10" type="primary">LOC113430689</name>
    <name evidence="11" type="synonym">LOC113430690</name>
</gene>
<dbReference type="InterPro" id="IPR000436">
    <property type="entry name" value="Sushi_SCR_CCP_dom"/>
</dbReference>
<evidence type="ECO:0000256" key="4">
    <source>
        <dbReference type="ARBA" id="ARBA00022837"/>
    </source>
</evidence>
<dbReference type="GeneID" id="113430689"/>
<evidence type="ECO:0000256" key="2">
    <source>
        <dbReference type="ARBA" id="ARBA00022729"/>
    </source>
</evidence>
<evidence type="ECO:0000313" key="11">
    <source>
        <dbReference type="RefSeq" id="XP_026548894.1"/>
    </source>
</evidence>
<dbReference type="KEGG" id="nss:113430689"/>
<keyword evidence="9" id="KW-1185">Reference proteome</keyword>
<dbReference type="InterPro" id="IPR050350">
    <property type="entry name" value="Compl-Cell_Adhes-Reg"/>
</dbReference>
<dbReference type="Gene3D" id="2.10.70.10">
    <property type="entry name" value="Complement Module, domain 1"/>
    <property type="match status" value="5"/>
</dbReference>
<evidence type="ECO:0000313" key="9">
    <source>
        <dbReference type="Proteomes" id="UP000504612"/>
    </source>
</evidence>
<dbReference type="FunFam" id="2.10.70.10:FF:000014">
    <property type="entry name" value="Membrane cofactor protein"/>
    <property type="match status" value="1"/>
</dbReference>
<evidence type="ECO:0000256" key="7">
    <source>
        <dbReference type="PROSITE-ProRule" id="PRU00302"/>
    </source>
</evidence>
<feature type="non-terminal residue" evidence="10">
    <location>
        <position position="309"/>
    </location>
</feature>
<dbReference type="CDD" id="cd00033">
    <property type="entry name" value="CCP"/>
    <property type="match status" value="5"/>
</dbReference>
<feature type="disulfide bond" evidence="7">
    <location>
        <begin position="157"/>
        <end position="184"/>
    </location>
</feature>
<reference evidence="10 11" key="1">
    <citation type="submission" date="2025-04" db="UniProtKB">
        <authorList>
            <consortium name="RefSeq"/>
        </authorList>
    </citation>
    <scope>IDENTIFICATION</scope>
</reference>
<dbReference type="PANTHER" id="PTHR19325">
    <property type="entry name" value="COMPLEMENT COMPONENT-RELATED SUSHI DOMAIN-CONTAINING"/>
    <property type="match status" value="1"/>
</dbReference>
<dbReference type="RefSeq" id="XP_026548894.1">
    <property type="nucleotide sequence ID" value="XM_026693109.1"/>
</dbReference>
<dbReference type="InterPro" id="IPR035976">
    <property type="entry name" value="Sushi/SCR/CCP_sf"/>
</dbReference>
<dbReference type="FunFam" id="2.10.70.10:FF:000001">
    <property type="entry name" value="Selectin P"/>
    <property type="match status" value="4"/>
</dbReference>
<feature type="domain" description="Sushi" evidence="8">
    <location>
        <begin position="249"/>
        <end position="309"/>
    </location>
</feature>
<keyword evidence="6" id="KW-0325">Glycoprotein</keyword>
<feature type="disulfide bond" evidence="7">
    <location>
        <begin position="219"/>
        <end position="246"/>
    </location>
</feature>
<dbReference type="Pfam" id="PF00084">
    <property type="entry name" value="Sushi"/>
    <property type="match status" value="5"/>
</dbReference>
<evidence type="ECO:0000256" key="5">
    <source>
        <dbReference type="ARBA" id="ARBA00023157"/>
    </source>
</evidence>
<evidence type="ECO:0000259" key="8">
    <source>
        <dbReference type="PROSITE" id="PS50923"/>
    </source>
</evidence>
<feature type="disulfide bond" evidence="7">
    <location>
        <begin position="281"/>
        <end position="308"/>
    </location>
</feature>
<organism evidence="9 10">
    <name type="scientific">Notechis scutatus</name>
    <name type="common">mainland tiger snake</name>
    <dbReference type="NCBI Taxonomy" id="8663"/>
    <lineage>
        <taxon>Eukaryota</taxon>
        <taxon>Metazoa</taxon>
        <taxon>Chordata</taxon>
        <taxon>Craniata</taxon>
        <taxon>Vertebrata</taxon>
        <taxon>Euteleostomi</taxon>
        <taxon>Lepidosauria</taxon>
        <taxon>Squamata</taxon>
        <taxon>Bifurcata</taxon>
        <taxon>Unidentata</taxon>
        <taxon>Episquamata</taxon>
        <taxon>Toxicofera</taxon>
        <taxon>Serpentes</taxon>
        <taxon>Colubroidea</taxon>
        <taxon>Elapidae</taxon>
        <taxon>Hydrophiinae</taxon>
        <taxon>Notechis</taxon>
    </lineage>
</organism>
<dbReference type="PANTHER" id="PTHR19325:SF493">
    <property type="entry name" value="E-SELECTIN"/>
    <property type="match status" value="1"/>
</dbReference>
<accession>A0A6J1W7S7</accession>
<feature type="disulfide bond" evidence="7">
    <location>
        <begin position="33"/>
        <end position="60"/>
    </location>
</feature>
<dbReference type="InterPro" id="IPR002396">
    <property type="entry name" value="Selectin_superfamily"/>
</dbReference>
<evidence type="ECO:0000256" key="6">
    <source>
        <dbReference type="ARBA" id="ARBA00023180"/>
    </source>
</evidence>
<feature type="domain" description="Sushi" evidence="8">
    <location>
        <begin position="125"/>
        <end position="186"/>
    </location>
</feature>
<name>A0A6J1W7S7_9SAUR</name>
<dbReference type="RefSeq" id="XP_026548893.1">
    <property type="nucleotide sequence ID" value="XM_026693108.1"/>
</dbReference>
<evidence type="ECO:0000256" key="1">
    <source>
        <dbReference type="ARBA" id="ARBA00022659"/>
    </source>
</evidence>
<dbReference type="SMART" id="SM00032">
    <property type="entry name" value="CCP"/>
    <property type="match status" value="5"/>
</dbReference>
<feature type="domain" description="Sushi" evidence="8">
    <location>
        <begin position="1"/>
        <end position="62"/>
    </location>
</feature>
<dbReference type="PRINTS" id="PR00343">
    <property type="entry name" value="SELECTIN"/>
</dbReference>
<evidence type="ECO:0000313" key="10">
    <source>
        <dbReference type="RefSeq" id="XP_026548893.1"/>
    </source>
</evidence>
<feature type="domain" description="Sushi" evidence="8">
    <location>
        <begin position="63"/>
        <end position="124"/>
    </location>
</feature>
<keyword evidence="4" id="KW-0106">Calcium</keyword>
<keyword evidence="5 7" id="KW-1015">Disulfide bond</keyword>
<sequence>MHCPELKPSAHGSMSCSGPSGNSAWNSTCKFACEEGFKLNGSSELQCDDSGHWDASQPECEAIKCVAVQPPEMGIAKHSSNDTNPSFKSVYEFSCMKGYTLKGSSHIHCSSNGEWSDPVPKCEVVECHALQKPAHGLFNCSNPSGNYAWNSSCNFSCKEGFVLKGPSILQCGASGEWDGQEPTCEVVECQAVPQSEGSLMNCSHNATELKYKSTCDFACAKGYTLRGSPQIQCLSDGHWSQPIPVCEAMHCPELKPSAHGSMSCSGPSGNSAWNSTCKFACEEGFKLNGSSELQCDDSGHWDASQPECE</sequence>
<keyword evidence="1 7" id="KW-0768">Sushi</keyword>
<protein>
    <submittedName>
        <fullName evidence="10 11">E-selectin-like</fullName>
    </submittedName>
</protein>
<dbReference type="SUPFAM" id="SSF57535">
    <property type="entry name" value="Complement control module/SCR domain"/>
    <property type="match status" value="5"/>
</dbReference>
<feature type="domain" description="Sushi" evidence="8">
    <location>
        <begin position="187"/>
        <end position="248"/>
    </location>
</feature>
<dbReference type="AlphaFoldDB" id="A0A6J1W7S7"/>